<dbReference type="InterPro" id="IPR025274">
    <property type="entry name" value="DUF4070"/>
</dbReference>
<dbReference type="Pfam" id="PF04055">
    <property type="entry name" value="Radical_SAM"/>
    <property type="match status" value="1"/>
</dbReference>
<proteinExistence type="predicted"/>
<evidence type="ECO:0000259" key="6">
    <source>
        <dbReference type="PROSITE" id="PS51918"/>
    </source>
</evidence>
<comment type="cofactor">
    <cofactor evidence="1">
        <name>[4Fe-4S] cluster</name>
        <dbReference type="ChEBI" id="CHEBI:49883"/>
    </cofactor>
</comment>
<dbReference type="InterPro" id="IPR023404">
    <property type="entry name" value="rSAM_horseshoe"/>
</dbReference>
<accession>A0A1Y6CRD4</accession>
<sequence length="538" mass="58927">MPLDGTAAHSPRQGDLRMAPRRALLLNPRQSAAARQTSSKCLDETSRLMARAAASPPLGLLTVAGLLPADWSLHLADQNARELTEDDWNAGDLVLISGYADQSEAQAELIAEARRRGKTTVVGGGWASAAPAAVQAAGADFVVVDEAELGLPLLLEQIESGAPGGIVRPSGNADVTLSPAPRFDLLDMSRYVMATVQFSRGCPFRCEFCDVIEKGIGGKTMRVKEIAQFLGELDALYASGWRGQVFIADDNFIGDRKPVRRLLPELAAWMRERDFPFTLMTEATINLALDEPLVEAMVAAGITRLFVGIESVDEPAIRSARKRQNLALPADEACRRLARAGIEVHAAVVLGFDGETAGAGARLLRFLDEAPVATVDFNFLYALPDAALTRRLADEGRLLSGRQPALPGVNFVPSRPRQEILDDALEFYAGAYDPGTLMERCWRQHRELATARLRRQSRPTADELRSFGHVLWRHGVRRSRRWSFWHHLADLASRRPAVIWSFLRALAHAETHIAIDRRLRPAWQTAFAEQASTGQGAG</sequence>
<evidence type="ECO:0000313" key="7">
    <source>
        <dbReference type="EMBL" id="SMF73435.1"/>
    </source>
</evidence>
<keyword evidence="2" id="KW-0949">S-adenosyl-L-methionine</keyword>
<dbReference type="InterPro" id="IPR034466">
    <property type="entry name" value="Methyltransferase_Class_B"/>
</dbReference>
<dbReference type="SFLD" id="SFLDF00303">
    <property type="entry name" value="hopanoid_C2-methyltransferase"/>
    <property type="match status" value="1"/>
</dbReference>
<dbReference type="InterPro" id="IPR051198">
    <property type="entry name" value="BchE-like"/>
</dbReference>
<dbReference type="GO" id="GO:0031419">
    <property type="term" value="F:cobalamin binding"/>
    <property type="evidence" value="ECO:0007669"/>
    <property type="project" value="InterPro"/>
</dbReference>
<protein>
    <submittedName>
        <fullName evidence="7">Radical SAM superfamily enzyme YgiQ, UPF0313 family</fullName>
    </submittedName>
</protein>
<dbReference type="SFLD" id="SFLDS00029">
    <property type="entry name" value="Radical_SAM"/>
    <property type="match status" value="1"/>
</dbReference>
<organism evidence="7 8">
    <name type="scientific">Tistlia consotensis USBA 355</name>
    <dbReference type="NCBI Taxonomy" id="560819"/>
    <lineage>
        <taxon>Bacteria</taxon>
        <taxon>Pseudomonadati</taxon>
        <taxon>Pseudomonadota</taxon>
        <taxon>Alphaproteobacteria</taxon>
        <taxon>Rhodospirillales</taxon>
        <taxon>Rhodovibrionaceae</taxon>
        <taxon>Tistlia</taxon>
    </lineage>
</organism>
<dbReference type="InterPro" id="IPR034530">
    <property type="entry name" value="HpnP-like"/>
</dbReference>
<reference evidence="7 8" key="1">
    <citation type="submission" date="2017-04" db="EMBL/GenBank/DDBJ databases">
        <authorList>
            <person name="Afonso C.L."/>
            <person name="Miller P.J."/>
            <person name="Scott M.A."/>
            <person name="Spackman E."/>
            <person name="Goraichik I."/>
            <person name="Dimitrov K.M."/>
            <person name="Suarez D.L."/>
            <person name="Swayne D.E."/>
        </authorList>
    </citation>
    <scope>NUCLEOTIDE SEQUENCE [LARGE SCALE GENOMIC DNA]</scope>
    <source>
        <strain evidence="7 8">USBA 355</strain>
    </source>
</reference>
<evidence type="ECO:0000256" key="3">
    <source>
        <dbReference type="ARBA" id="ARBA00022723"/>
    </source>
</evidence>
<dbReference type="Pfam" id="PF02310">
    <property type="entry name" value="B12-binding"/>
    <property type="match status" value="1"/>
</dbReference>
<dbReference type="CDD" id="cd01335">
    <property type="entry name" value="Radical_SAM"/>
    <property type="match status" value="1"/>
</dbReference>
<dbReference type="PANTHER" id="PTHR43409">
    <property type="entry name" value="ANAEROBIC MAGNESIUM-PROTOPORPHYRIN IX MONOMETHYL ESTER CYCLASE-RELATED"/>
    <property type="match status" value="1"/>
</dbReference>
<dbReference type="Proteomes" id="UP000192917">
    <property type="component" value="Unassembled WGS sequence"/>
</dbReference>
<feature type="domain" description="Radical SAM core" evidence="6">
    <location>
        <begin position="188"/>
        <end position="431"/>
    </location>
</feature>
<dbReference type="Gene3D" id="3.40.50.280">
    <property type="entry name" value="Cobalamin-binding domain"/>
    <property type="match status" value="1"/>
</dbReference>
<dbReference type="STRING" id="560819.SAMN05428998_13218"/>
<gene>
    <name evidence="7" type="ORF">SAMN05428998_13218</name>
</gene>
<dbReference type="GO" id="GO:0003824">
    <property type="term" value="F:catalytic activity"/>
    <property type="evidence" value="ECO:0007669"/>
    <property type="project" value="InterPro"/>
</dbReference>
<evidence type="ECO:0000313" key="8">
    <source>
        <dbReference type="Proteomes" id="UP000192917"/>
    </source>
</evidence>
<dbReference type="InterPro" id="IPR007197">
    <property type="entry name" value="rSAM"/>
</dbReference>
<dbReference type="InterPro" id="IPR006638">
    <property type="entry name" value="Elp3/MiaA/NifB-like_rSAM"/>
</dbReference>
<name>A0A1Y6CRD4_9PROT</name>
<dbReference type="Pfam" id="PF13282">
    <property type="entry name" value="DUF4070"/>
    <property type="match status" value="1"/>
</dbReference>
<evidence type="ECO:0000256" key="4">
    <source>
        <dbReference type="ARBA" id="ARBA00023004"/>
    </source>
</evidence>
<keyword evidence="4" id="KW-0408">Iron</keyword>
<evidence type="ECO:0000256" key="1">
    <source>
        <dbReference type="ARBA" id="ARBA00001966"/>
    </source>
</evidence>
<dbReference type="SUPFAM" id="SSF102114">
    <property type="entry name" value="Radical SAM enzymes"/>
    <property type="match status" value="1"/>
</dbReference>
<dbReference type="PROSITE" id="PS51918">
    <property type="entry name" value="RADICAL_SAM"/>
    <property type="match status" value="1"/>
</dbReference>
<dbReference type="Gene3D" id="3.80.30.20">
    <property type="entry name" value="tm_1862 like domain"/>
    <property type="match status" value="1"/>
</dbReference>
<dbReference type="EMBL" id="FWZX01000032">
    <property type="protein sequence ID" value="SMF73435.1"/>
    <property type="molecule type" value="Genomic_DNA"/>
</dbReference>
<keyword evidence="5" id="KW-0411">Iron-sulfur</keyword>
<dbReference type="AlphaFoldDB" id="A0A1Y6CRD4"/>
<evidence type="ECO:0000256" key="2">
    <source>
        <dbReference type="ARBA" id="ARBA00022691"/>
    </source>
</evidence>
<dbReference type="SFLD" id="SFLDG01082">
    <property type="entry name" value="B12-binding_domain_containing"/>
    <property type="match status" value="1"/>
</dbReference>
<keyword evidence="8" id="KW-1185">Reference proteome</keyword>
<keyword evidence="3" id="KW-0479">Metal-binding</keyword>
<dbReference type="SMART" id="SM00729">
    <property type="entry name" value="Elp3"/>
    <property type="match status" value="1"/>
</dbReference>
<dbReference type="InterPro" id="IPR058240">
    <property type="entry name" value="rSAM_sf"/>
</dbReference>
<dbReference type="PANTHER" id="PTHR43409:SF3">
    <property type="entry name" value="HYPOTHETICAL METHYLTRANSFERASE"/>
    <property type="match status" value="1"/>
</dbReference>
<dbReference type="GO" id="GO:0046872">
    <property type="term" value="F:metal ion binding"/>
    <property type="evidence" value="ECO:0007669"/>
    <property type="project" value="UniProtKB-KW"/>
</dbReference>
<dbReference type="GO" id="GO:0051539">
    <property type="term" value="F:4 iron, 4 sulfur cluster binding"/>
    <property type="evidence" value="ECO:0007669"/>
    <property type="project" value="UniProtKB-KW"/>
</dbReference>
<dbReference type="SFLD" id="SFLDG01123">
    <property type="entry name" value="methyltransferase_(Class_B)"/>
    <property type="match status" value="1"/>
</dbReference>
<dbReference type="InterPro" id="IPR006158">
    <property type="entry name" value="Cobalamin-bd"/>
</dbReference>
<evidence type="ECO:0000256" key="5">
    <source>
        <dbReference type="ARBA" id="ARBA00023014"/>
    </source>
</evidence>
<dbReference type="GO" id="GO:0005829">
    <property type="term" value="C:cytosol"/>
    <property type="evidence" value="ECO:0007669"/>
    <property type="project" value="TreeGrafter"/>
</dbReference>